<dbReference type="GO" id="GO:0000032">
    <property type="term" value="P:cell wall mannoprotein biosynthetic process"/>
    <property type="evidence" value="ECO:0007669"/>
    <property type="project" value="TreeGrafter"/>
</dbReference>
<keyword evidence="7 9" id="KW-0472">Membrane</keyword>
<evidence type="ECO:0000256" key="9">
    <source>
        <dbReference type="SAM" id="Phobius"/>
    </source>
</evidence>
<evidence type="ECO:0000256" key="4">
    <source>
        <dbReference type="ARBA" id="ARBA00022968"/>
    </source>
</evidence>
<keyword evidence="11" id="KW-1185">Reference proteome</keyword>
<protein>
    <submittedName>
        <fullName evidence="10">Mannan polymerase II complex ANP1 subunit</fullName>
    </submittedName>
</protein>
<dbReference type="GO" id="GO:0000136">
    <property type="term" value="C:mannan polymerase complex"/>
    <property type="evidence" value="ECO:0007669"/>
    <property type="project" value="TreeGrafter"/>
</dbReference>
<dbReference type="PANTHER" id="PTHR43083">
    <property type="entry name" value="MANNAN POLYMERASE II"/>
    <property type="match status" value="1"/>
</dbReference>
<comment type="caution">
    <text evidence="10">The sequence shown here is derived from an EMBL/GenBank/DDBJ whole genome shotgun (WGS) entry which is preliminary data.</text>
</comment>
<dbReference type="GO" id="GO:0006487">
    <property type="term" value="P:protein N-linked glycosylation"/>
    <property type="evidence" value="ECO:0007669"/>
    <property type="project" value="UniProtKB-ARBA"/>
</dbReference>
<dbReference type="AlphaFoldDB" id="A0A1V2L5M7"/>
<dbReference type="FunFam" id="3.90.550.10:FF:000017">
    <property type="entry name" value="Mannan polymerase II complex ANP1 subunit"/>
    <property type="match status" value="1"/>
</dbReference>
<dbReference type="InterPro" id="IPR029044">
    <property type="entry name" value="Nucleotide-diphossugar_trans"/>
</dbReference>
<dbReference type="InterPro" id="IPR052086">
    <property type="entry name" value="Mannan_Polymerase_Subunit"/>
</dbReference>
<dbReference type="Gene3D" id="3.90.550.10">
    <property type="entry name" value="Spore Coat Polysaccharide Biosynthesis Protein SpsA, Chain A"/>
    <property type="match status" value="1"/>
</dbReference>
<dbReference type="EMBL" id="MPUK01000005">
    <property type="protein sequence ID" value="ONH67183.1"/>
    <property type="molecule type" value="Genomic_DNA"/>
</dbReference>
<dbReference type="GO" id="GO:0000009">
    <property type="term" value="F:alpha-1,6-mannosyltransferase activity"/>
    <property type="evidence" value="ECO:0007669"/>
    <property type="project" value="TreeGrafter"/>
</dbReference>
<evidence type="ECO:0000313" key="10">
    <source>
        <dbReference type="EMBL" id="ONH67183.1"/>
    </source>
</evidence>
<evidence type="ECO:0000256" key="7">
    <source>
        <dbReference type="ARBA" id="ARBA00023136"/>
    </source>
</evidence>
<evidence type="ECO:0000256" key="6">
    <source>
        <dbReference type="ARBA" id="ARBA00023034"/>
    </source>
</evidence>
<dbReference type="SUPFAM" id="SSF53448">
    <property type="entry name" value="Nucleotide-diphospho-sugar transferases"/>
    <property type="match status" value="1"/>
</dbReference>
<proteinExistence type="inferred from homology"/>
<sequence>MSRQRNVGKDVTVIEEGGASDFEKTESYHESLDKGSSDLLASIFGGSGDLSDITSKSTSLILLTLRTIYSVLPFIIIAYFWDIYTTPTESLYYPDFPNALTSTTSELNDMNVEFYDLADYKSTSNGWQRNERILFLVPLRDAAAHLPMFFGHMRNMTYPHNLIDMSFLVSDTSDSTVDDLKFYISEFQNDPDKTQRFGRIEIYEKDFGQIVGQSFSDRHGFAAQGPRRKLMAIARNWLLTTALRPDHSWVYWRDIDVETSPATILEDLIHHDRDVIVPNIWRPLPDWLGYEQAYDLNSWQESEGGIELAERLDEDAVIVEGYPEYATWRPHLAYLRDPYGDPEVEMELDGIGGVSIMAKAHVFRRGAMFPAFSFKKHAETEAFGKLCKTMGFEVIGLPHYVIWHIYEPSTDDLKHMEWLANEELRQKELLKNKEFYDRAWEIAFEDVNEKWQAEKFNVFKNNDLSSLKIGQAHWDEVDEYLTEVDDIEMEEDQVDENDDSFMWHFNDKQNKRFEQAVIEKLKHGPKKFGQNKHEFIFGDYNSIAGGYGQKKKKFKKFEKPVVNKGEEGEESSLEGTYDLNSDRVVDQNKFANSEVSENDLAKDKELFNDMEMGKAEADVEEEGEVELKAQKPIEEVKKETKEKKAAAAAAKSTKATAKAKKATVRTLYEIDEEGYTVATVRHTVKPKPTKAAVVEQEDEEEEEVEEVAVKKPAKKKVRVEAVQEDEKIKGNNDDVELLEEEFDLEE</sequence>
<name>A0A1V2L5M7_CYBFA</name>
<organism evidence="10 11">
    <name type="scientific">Cyberlindnera fabianii</name>
    <name type="common">Yeast</name>
    <name type="synonym">Hansenula fabianii</name>
    <dbReference type="NCBI Taxonomy" id="36022"/>
    <lineage>
        <taxon>Eukaryota</taxon>
        <taxon>Fungi</taxon>
        <taxon>Dikarya</taxon>
        <taxon>Ascomycota</taxon>
        <taxon>Saccharomycotina</taxon>
        <taxon>Saccharomycetes</taxon>
        <taxon>Phaffomycetales</taxon>
        <taxon>Phaffomycetaceae</taxon>
        <taxon>Cyberlindnera</taxon>
    </lineage>
</organism>
<evidence type="ECO:0000313" key="11">
    <source>
        <dbReference type="Proteomes" id="UP000189513"/>
    </source>
</evidence>
<keyword evidence="3 9" id="KW-0812">Transmembrane</keyword>
<keyword evidence="6" id="KW-0333">Golgi apparatus</keyword>
<dbReference type="Pfam" id="PF03452">
    <property type="entry name" value="Anp1"/>
    <property type="match status" value="1"/>
</dbReference>
<accession>A0A1V2L5M7</accession>
<evidence type="ECO:0000256" key="2">
    <source>
        <dbReference type="ARBA" id="ARBA00004648"/>
    </source>
</evidence>
<evidence type="ECO:0000256" key="5">
    <source>
        <dbReference type="ARBA" id="ARBA00022989"/>
    </source>
</evidence>
<dbReference type="Proteomes" id="UP000189513">
    <property type="component" value="Unassembled WGS sequence"/>
</dbReference>
<evidence type="ECO:0000256" key="1">
    <source>
        <dbReference type="ARBA" id="ARBA00004323"/>
    </source>
</evidence>
<keyword evidence="4" id="KW-0735">Signal-anchor</keyword>
<dbReference type="STRING" id="36022.A0A1V2L5M7"/>
<comment type="subcellular location">
    <subcellularLocation>
        <location evidence="2">Endoplasmic reticulum membrane</location>
        <topology evidence="2">Single-pass type II membrane protein</topology>
    </subcellularLocation>
    <subcellularLocation>
        <location evidence="1">Golgi apparatus membrane</location>
        <topology evidence="1">Single-pass type II membrane protein</topology>
    </subcellularLocation>
</comment>
<feature type="transmembrane region" description="Helical" evidence="9">
    <location>
        <begin position="60"/>
        <end position="81"/>
    </location>
</feature>
<gene>
    <name evidence="10" type="ORF">BON22_3164</name>
</gene>
<dbReference type="PANTHER" id="PTHR43083:SF2">
    <property type="entry name" value="MANNAN POLYMERASE II COMPLEX ANP1 SUBUNIT"/>
    <property type="match status" value="1"/>
</dbReference>
<dbReference type="GO" id="GO:0005789">
    <property type="term" value="C:endoplasmic reticulum membrane"/>
    <property type="evidence" value="ECO:0007669"/>
    <property type="project" value="UniProtKB-SubCell"/>
</dbReference>
<evidence type="ECO:0000256" key="8">
    <source>
        <dbReference type="ARBA" id="ARBA00037964"/>
    </source>
</evidence>
<comment type="similarity">
    <text evidence="8">Belongs to the ANP1/MMN9/VAN1 family.</text>
</comment>
<keyword evidence="5 9" id="KW-1133">Transmembrane helix</keyword>
<reference evidence="11" key="1">
    <citation type="journal article" date="2017" name="Genome Announc.">
        <title>Genome sequences of Cyberlindnera fabianii 65, Pichia kudriavzevii 129, and Saccharomyces cerevisiae 131 isolated from fermented masau fruits in Zimbabwe.</title>
        <authorList>
            <person name="van Rijswijck I.M.H."/>
            <person name="Derks M.F.L."/>
            <person name="Abee T."/>
            <person name="de Ridder D."/>
            <person name="Smid E.J."/>
        </authorList>
    </citation>
    <scope>NUCLEOTIDE SEQUENCE [LARGE SCALE GENOMIC DNA]</scope>
    <source>
        <strain evidence="11">65</strain>
    </source>
</reference>
<evidence type="ECO:0000256" key="3">
    <source>
        <dbReference type="ARBA" id="ARBA00022692"/>
    </source>
</evidence>
<dbReference type="VEuPathDB" id="FungiDB:BON22_3164"/>